<keyword evidence="1" id="KW-0732">Signal</keyword>
<evidence type="ECO:0000313" key="3">
    <source>
        <dbReference type="EMBL" id="QHH09417.1"/>
    </source>
</evidence>
<reference evidence="2" key="3">
    <citation type="submission" date="2019-12" db="EMBL/GenBank/DDBJ databases">
        <authorList>
            <consortium name="NCBI Pathogen Detection Project"/>
        </authorList>
    </citation>
    <scope>NUCLEOTIDE SEQUENCE</scope>
    <source>
        <strain evidence="2">1930</strain>
    </source>
</reference>
<protein>
    <submittedName>
        <fullName evidence="2">DUF3466 family protein</fullName>
    </submittedName>
</protein>
<dbReference type="InterPro" id="IPR020008">
    <property type="entry name" value="GlyGly_CTERM"/>
</dbReference>
<evidence type="ECO:0000313" key="4">
    <source>
        <dbReference type="Proteomes" id="UP000464718"/>
    </source>
</evidence>
<dbReference type="Proteomes" id="UP000856022">
    <property type="component" value="Unassembled WGS sequence"/>
</dbReference>
<dbReference type="EMBL" id="DACQKT010000006">
    <property type="protein sequence ID" value="HAS6678147.1"/>
    <property type="molecule type" value="Genomic_DNA"/>
</dbReference>
<gene>
    <name evidence="3" type="ORF">EHC69_08505</name>
    <name evidence="2" type="ORF">I7278_15125</name>
</gene>
<dbReference type="AlphaFoldDB" id="A0A7Z2MS43"/>
<sequence>MNCSNKFKLTAVALMVGTAMNANAALYQVVEVSPENVTTETMHGVAIQQGDVDNNPDTGKPFALGCFDKGADCDSKHFKLALETRVTPISTGQEVDGVSYREEVPFALDSGFYYVQEYDDFERYCFNERRYSTCESWASVHWNPWQKEAFNKDFTPNALAYVEGDTPNTIDSSAYTNEYNNIINSLTKDGEPVGNQSVVDQTVTPPVLKTRNTIVAPGVEPQFETDGTTPKVLESRAWKTNGTFTVGSVSRFANNDNGDHSTSKAAIWDSTGSAFELNWPSGQAQEDERLAQGSMRDLVVKGSTVYGVGYNTYDSDNNYMNATVFVGTLAKEGSVVDSTWVNKEVDGAQQRISGDTVHTNSRLTDVNANFVAIGEAKRSGAYLMPTGSAPNRLFVVDDVTKSSVSAFYPTSGIFFSGAGGQMGGINSYNEIVGQLDAEKTREEEGKPRRKRGFIYPYAQGGTVSERAKEIFDGKAWFLDDLTNGANDQSASARDISDSNNEFRIINASDINDAGVISATAMKCAGGYDTTAHNSFCSSGEEKIVAVKLKPIPGATKANIQPRSVEEAAAERQGAGLGWLALTMLGLFGFRRK</sequence>
<feature type="chain" id="PRO_5042755262" evidence="1">
    <location>
        <begin position="25"/>
        <end position="592"/>
    </location>
</feature>
<name>A0A7Z2MS43_VIBPH</name>
<dbReference type="Proteomes" id="UP000464718">
    <property type="component" value="Chromosome i"/>
</dbReference>
<dbReference type="EMBL" id="CP034298">
    <property type="protein sequence ID" value="QHH09417.1"/>
    <property type="molecule type" value="Genomic_DNA"/>
</dbReference>
<proteinExistence type="predicted"/>
<evidence type="ECO:0000256" key="1">
    <source>
        <dbReference type="SAM" id="SignalP"/>
    </source>
</evidence>
<dbReference type="Pfam" id="PF11949">
    <property type="entry name" value="DUF3466"/>
    <property type="match status" value="1"/>
</dbReference>
<feature type="signal peptide" evidence="1">
    <location>
        <begin position="1"/>
        <end position="24"/>
    </location>
</feature>
<dbReference type="RefSeq" id="WP_025551140.1">
    <property type="nucleotide sequence ID" value="NZ_CANUIA010000007.1"/>
</dbReference>
<reference evidence="2" key="1">
    <citation type="journal article" date="2018" name="Genome Biol.">
        <title>SKESA: strategic k-mer extension for scrupulous assemblies.</title>
        <authorList>
            <person name="Souvorov A."/>
            <person name="Agarwala R."/>
            <person name="Lipman D.J."/>
        </authorList>
    </citation>
    <scope>NUCLEOTIDE SEQUENCE</scope>
    <source>
        <strain evidence="2">1930</strain>
    </source>
</reference>
<accession>A0A7Z2MS43</accession>
<evidence type="ECO:0000313" key="2">
    <source>
        <dbReference type="EMBL" id="HAS6678147.1"/>
    </source>
</evidence>
<dbReference type="NCBIfam" id="TIGR03501">
    <property type="entry name" value="GlyGly_CTERM"/>
    <property type="match status" value="1"/>
</dbReference>
<reference evidence="3 4" key="2">
    <citation type="submission" date="2018-12" db="EMBL/GenBank/DDBJ databases">
        <title>Genomic insights into the evolutionary origins and pathogenicity of five Vibrio parahaemolyticus strains isolated from the shrimp with acute hepatopancreatic necrosis disease (AHPND).</title>
        <authorList>
            <person name="Yang Q."/>
            <person name="Dong X."/>
            <person name="Xie G."/>
            <person name="Fu S."/>
            <person name="Zou P."/>
            <person name="Sun J."/>
            <person name="Wang Y."/>
            <person name="Huang J."/>
        </authorList>
    </citation>
    <scope>NUCLEOTIDE SEQUENCE [LARGE SCALE GENOMIC DNA]</scope>
    <source>
        <strain evidence="3 4">20160303005-1</strain>
    </source>
</reference>
<dbReference type="InterPro" id="IPR022562">
    <property type="entry name" value="DUF3466"/>
</dbReference>
<organism evidence="2">
    <name type="scientific">Vibrio parahaemolyticus</name>
    <dbReference type="NCBI Taxonomy" id="670"/>
    <lineage>
        <taxon>Bacteria</taxon>
        <taxon>Pseudomonadati</taxon>
        <taxon>Pseudomonadota</taxon>
        <taxon>Gammaproteobacteria</taxon>
        <taxon>Vibrionales</taxon>
        <taxon>Vibrionaceae</taxon>
        <taxon>Vibrio</taxon>
    </lineage>
</organism>